<reference evidence="4" key="1">
    <citation type="journal article" date="2019" name="Int. J. Syst. Evol. Microbiol.">
        <title>The Global Catalogue of Microorganisms (GCM) 10K type strain sequencing project: providing services to taxonomists for standard genome sequencing and annotation.</title>
        <authorList>
            <consortium name="The Broad Institute Genomics Platform"/>
            <consortium name="The Broad Institute Genome Sequencing Center for Infectious Disease"/>
            <person name="Wu L."/>
            <person name="Ma J."/>
        </authorList>
    </citation>
    <scope>NUCLEOTIDE SEQUENCE [LARGE SCALE GENOMIC DNA]</scope>
    <source>
        <strain evidence="4">CGMCC 1.15795</strain>
    </source>
</reference>
<sequence>MTPADAPAAAPFFRNGGTSQAERQPPALLPTQLTLDGRTLAELLAYVAQFSEQVQFYTSPAAHDPGGWALAQHRSLLLLALAATHPTEQRAAAAAAYLQAPAAPGVAGPLPQAQYLLAQLHAEATTLSSWQHQQEDHQPRGFASALRQAMQHLGPYLRQAARLEAQLERLANPAAPAGPAYLTPALLAEFGVAPAGVPALRSGPPLPASIDTLAQVLQEVSQVQAGLAEVAAEQLAHDLDSRHDHHPEVALLVAFLKLYGHAQQVLNDIPRRHLQHYYQQVLGMQPRPSQPDEVYLSFSLAKGTTHYRLPARTLVEAGKDEAGRRIRFATLEEAPLANWRVASLATLLLVRPPAPAPPPVGSPAPPPVATSSLLPAHGATQTPVERPVEGIYMAHYPDPAATGWPVFGADPAGPLPGSPPMTAAEVGFAVAAPVLALREGYRTITVRLHTTAESLERLLTIGLKPGEPLVAPAPAQAATPAAAQRSRQVKAAEDLLFGVFQVHATGPAGWLPLTVQHLALDTRAHTLTWTLHLGPGQPAVGGYVAARHGRRLTTTQPVLRFLLNPAATPYGYSYLADLEPRLLTIGVRVEQLRPAALSNQVGRLNAQAPFYPFGAQALPGAFLQVAVPEVLGKKLTHLTLSLGWQQLPPEGLGAYYASYGAAVTDDDFRVAASYQAGYRWQPMPPRPQRLLPSRAEGRWASQVVLHLAHPGYLNPAPAPLDAACLVRLELVGPAQGFGAAQYPAALAEAARYNARHPAQPRPLPSPPLAPLLGQLSLGYEAEETLVPSQQQQAAGPTGFYHLFPLGEYKPTTDKILLLTTFDHDRRLLVGLSPEAAGQLVTLVLDLSVPAEADLGAPAMPTWEYLHGNAWVPIAPSETTLTTPGFANSLAVQVQLPDDAFTTPQTLLPPDQCWLRACADGDNAWFGQVQGIYAQLVRARRTTDGPTPAAPYQQPLAAGQLTRLPVPQPRLAAVVQPRPSFGGRAAELLPAYYTRVSEQLRHRGRALTPSDYERLVLGQFAMVHSAKCLTADQPVPADGLGQAPGTYRPRRPGEVWLVVLPQPHLVPGSPRPLFGAGQLAEMQAYLQALAPAAVQLQVINASYEQVQVRSLVALKAGPDGPATHYERLLRQAVSAFLSPWQGHAQRGGFHRHLTTPAIEAFINQLPYVAGTAELSVLKMGLLDQRHRLYDSARPPATQPGPELGALVPWAVLVPAPSHHFGFQKLPLPAAEPAPTGIGSLGVGTEFIVACDF</sequence>
<dbReference type="Proteomes" id="UP001597197">
    <property type="component" value="Unassembled WGS sequence"/>
</dbReference>
<accession>A0ABW4QTH6</accession>
<dbReference type="PANTHER" id="PTHR13037">
    <property type="entry name" value="FORMIN"/>
    <property type="match status" value="1"/>
</dbReference>
<protein>
    <recommendedName>
        <fullName evidence="5">Baseplate protein J-like domain-containing protein</fullName>
    </recommendedName>
</protein>
<keyword evidence="1" id="KW-0945">Host-virus interaction</keyword>
<keyword evidence="4" id="KW-1185">Reference proteome</keyword>
<feature type="region of interest" description="Disordered" evidence="2">
    <location>
        <begin position="1"/>
        <end position="25"/>
    </location>
</feature>
<name>A0ABW4QTH6_9BACT</name>
<gene>
    <name evidence="3" type="ORF">ACFSDX_09570</name>
</gene>
<evidence type="ECO:0000256" key="1">
    <source>
        <dbReference type="ARBA" id="ARBA00022581"/>
    </source>
</evidence>
<organism evidence="3 4">
    <name type="scientific">Hymenobacter bucti</name>
    <dbReference type="NCBI Taxonomy" id="1844114"/>
    <lineage>
        <taxon>Bacteria</taxon>
        <taxon>Pseudomonadati</taxon>
        <taxon>Bacteroidota</taxon>
        <taxon>Cytophagia</taxon>
        <taxon>Cytophagales</taxon>
        <taxon>Hymenobacteraceae</taxon>
        <taxon>Hymenobacter</taxon>
    </lineage>
</organism>
<dbReference type="RefSeq" id="WP_382313128.1">
    <property type="nucleotide sequence ID" value="NZ_JBHUFD010000003.1"/>
</dbReference>
<evidence type="ECO:0000256" key="2">
    <source>
        <dbReference type="SAM" id="MobiDB-lite"/>
    </source>
</evidence>
<feature type="compositionally biased region" description="Low complexity" evidence="2">
    <location>
        <begin position="1"/>
        <end position="11"/>
    </location>
</feature>
<dbReference type="PANTHER" id="PTHR13037:SF24">
    <property type="entry name" value="POLYCOMB PROTEIN PCL-RELATED"/>
    <property type="match status" value="1"/>
</dbReference>
<dbReference type="EMBL" id="JBHUFD010000003">
    <property type="protein sequence ID" value="MFD1872679.1"/>
    <property type="molecule type" value="Genomic_DNA"/>
</dbReference>
<evidence type="ECO:0008006" key="5">
    <source>
        <dbReference type="Google" id="ProtNLM"/>
    </source>
</evidence>
<proteinExistence type="predicted"/>
<comment type="caution">
    <text evidence="3">The sequence shown here is derived from an EMBL/GenBank/DDBJ whole genome shotgun (WGS) entry which is preliminary data.</text>
</comment>
<evidence type="ECO:0000313" key="4">
    <source>
        <dbReference type="Proteomes" id="UP001597197"/>
    </source>
</evidence>
<evidence type="ECO:0000313" key="3">
    <source>
        <dbReference type="EMBL" id="MFD1872679.1"/>
    </source>
</evidence>